<dbReference type="GO" id="GO:0008081">
    <property type="term" value="F:phosphoric diester hydrolase activity"/>
    <property type="evidence" value="ECO:0007669"/>
    <property type="project" value="InterPro"/>
</dbReference>
<dbReference type="EMBL" id="SHKW01000008">
    <property type="protein sequence ID" value="RZU29100.1"/>
    <property type="molecule type" value="Genomic_DNA"/>
</dbReference>
<dbReference type="PANTHER" id="PTHR43805">
    <property type="entry name" value="GLYCEROPHOSPHORYL DIESTER PHOSPHODIESTERASE"/>
    <property type="match status" value="1"/>
</dbReference>
<dbReference type="PANTHER" id="PTHR43805:SF1">
    <property type="entry name" value="GP-PDE DOMAIN-CONTAINING PROTEIN"/>
    <property type="match status" value="1"/>
</dbReference>
<sequence>MRWGSPRLILAAVVIAVVWVANSSLLVKRFAAHPTLLAHRGVHQDYSHDGVSDDTCTATRILPPHNDYIEDTLPAIAEAFREGADFVDFDVHPTSDGKWAVFHDWTLDCRTNGHGVTRDQTLAYLQSLDVGHGYTADHGKTYPLRGKGIGLMPSLEEVLTGFPNRHFILHIKSNDPKEGEALARTLLTMPRDELQWLAVTGGDRPIEALRRTLPAMKTMSPKSIKTCFVRYIALGEMGHVPNSCRNSVIFVPVNIAPWLWGWPDRFLWRMHAAGTSVFAVDSYKAGGTKGLNDGADLKKLPKGYSGGIWTDQIDVVSSVGFTR</sequence>
<dbReference type="InterPro" id="IPR017946">
    <property type="entry name" value="PLC-like_Pdiesterase_TIM-brl"/>
</dbReference>
<protein>
    <submittedName>
        <fullName evidence="2">Glycerophosphoryl diester phosphodiesterase</fullName>
    </submittedName>
</protein>
<dbReference type="RefSeq" id="WP_130425598.1">
    <property type="nucleotide sequence ID" value="NZ_SHKW01000008.1"/>
</dbReference>
<evidence type="ECO:0000313" key="3">
    <source>
        <dbReference type="Proteomes" id="UP000292958"/>
    </source>
</evidence>
<proteinExistence type="predicted"/>
<dbReference type="Proteomes" id="UP000292958">
    <property type="component" value="Unassembled WGS sequence"/>
</dbReference>
<feature type="domain" description="GP-PDE" evidence="1">
    <location>
        <begin position="34"/>
        <end position="320"/>
    </location>
</feature>
<keyword evidence="3" id="KW-1185">Reference proteome</keyword>
<dbReference type="Pfam" id="PF03009">
    <property type="entry name" value="GDPD"/>
    <property type="match status" value="1"/>
</dbReference>
<comment type="caution">
    <text evidence="2">The sequence shown here is derived from an EMBL/GenBank/DDBJ whole genome shotgun (WGS) entry which is preliminary data.</text>
</comment>
<gene>
    <name evidence="2" type="ORF">BDD14_6698</name>
</gene>
<dbReference type="PROSITE" id="PS51704">
    <property type="entry name" value="GP_PDE"/>
    <property type="match status" value="1"/>
</dbReference>
<dbReference type="InterPro" id="IPR030395">
    <property type="entry name" value="GP_PDE_dom"/>
</dbReference>
<dbReference type="Gene3D" id="3.20.20.190">
    <property type="entry name" value="Phosphatidylinositol (PI) phosphodiesterase"/>
    <property type="match status" value="1"/>
</dbReference>
<organism evidence="2 3">
    <name type="scientific">Edaphobacter modestus</name>
    <dbReference type="NCBI Taxonomy" id="388466"/>
    <lineage>
        <taxon>Bacteria</taxon>
        <taxon>Pseudomonadati</taxon>
        <taxon>Acidobacteriota</taxon>
        <taxon>Terriglobia</taxon>
        <taxon>Terriglobales</taxon>
        <taxon>Acidobacteriaceae</taxon>
        <taxon>Edaphobacter</taxon>
    </lineage>
</organism>
<dbReference type="SUPFAM" id="SSF51695">
    <property type="entry name" value="PLC-like phosphodiesterases"/>
    <property type="match status" value="1"/>
</dbReference>
<accession>A0A4Q7XXQ9</accession>
<reference evidence="2 3" key="1">
    <citation type="submission" date="2019-02" db="EMBL/GenBank/DDBJ databases">
        <title>Genomic Encyclopedia of Archaeal and Bacterial Type Strains, Phase II (KMG-II): from individual species to whole genera.</title>
        <authorList>
            <person name="Goeker M."/>
        </authorList>
    </citation>
    <scope>NUCLEOTIDE SEQUENCE [LARGE SCALE GENOMIC DNA]</scope>
    <source>
        <strain evidence="2 3">DSM 18101</strain>
    </source>
</reference>
<dbReference type="AlphaFoldDB" id="A0A4Q7XXQ9"/>
<dbReference type="GO" id="GO:0006629">
    <property type="term" value="P:lipid metabolic process"/>
    <property type="evidence" value="ECO:0007669"/>
    <property type="project" value="InterPro"/>
</dbReference>
<dbReference type="OrthoDB" id="384721at2"/>
<evidence type="ECO:0000259" key="1">
    <source>
        <dbReference type="PROSITE" id="PS51704"/>
    </source>
</evidence>
<evidence type="ECO:0000313" key="2">
    <source>
        <dbReference type="EMBL" id="RZU29100.1"/>
    </source>
</evidence>
<name>A0A4Q7XXQ9_9BACT</name>